<evidence type="ECO:0000256" key="2">
    <source>
        <dbReference type="ARBA" id="ARBA00022692"/>
    </source>
</evidence>
<feature type="transmembrane region" description="Helical" evidence="5">
    <location>
        <begin position="231"/>
        <end position="255"/>
    </location>
</feature>
<dbReference type="RefSeq" id="WP_249322552.1">
    <property type="nucleotide sequence ID" value="NZ_JACRTK010000001.1"/>
</dbReference>
<feature type="transmembrane region" description="Helical" evidence="5">
    <location>
        <begin position="163"/>
        <end position="181"/>
    </location>
</feature>
<evidence type="ECO:0000256" key="5">
    <source>
        <dbReference type="SAM" id="Phobius"/>
    </source>
</evidence>
<sequence>MNKIYKSIEDSYNESYFKHILQIVGQWISILFKNSLLVQFMISNIDVNRHIDNSIFFAISNNSKISNLKLKKIIENSIILSFLINRDIQFYVFISVLVLSPFISTSITVILGSIAVILSFFSILTKGNSIKYPKLYLFFLSLFLLSVIIGSIFNYRLNSSPKIFIIYIVYIILGLMIPYIVNSKYKLKVSLKSIAFTSIFICIYGLYQFIYGAPMDKNWIDTTFGSNIIRVYSVFGNPNVFGEYLILIIPIIFFLFKTTKSKTYKIIYFLTMLLAISNVFMTFSRGSLVGLIIGILIVVLLKAREYLPLLIIMGIISPFFLSDSMLKRILSIFSPKDTSTNYRRTIYRISIDILKDNYLTGIGLGQFQEVYKFYSLGIAKSFHGHNTYLMIFIELGILGFFSFLFMFISWSRLIFSTLKSKDREIGLIAICIFAGIISCSIQGIVDHIWHNYDIFLMYFIFLGLGCATTCLIGEESGDIYE</sequence>
<keyword evidence="2 5" id="KW-0812">Transmembrane</keyword>
<organism evidence="7 8">
    <name type="scientific">Wansuia hejianensis</name>
    <dbReference type="NCBI Taxonomy" id="2763667"/>
    <lineage>
        <taxon>Bacteria</taxon>
        <taxon>Bacillati</taxon>
        <taxon>Bacillota</taxon>
        <taxon>Clostridia</taxon>
        <taxon>Lachnospirales</taxon>
        <taxon>Lachnospiraceae</taxon>
        <taxon>Wansuia</taxon>
    </lineage>
</organism>
<dbReference type="InterPro" id="IPR007016">
    <property type="entry name" value="O-antigen_ligase-rel_domated"/>
</dbReference>
<feature type="transmembrane region" description="Helical" evidence="5">
    <location>
        <begin position="306"/>
        <end position="326"/>
    </location>
</feature>
<evidence type="ECO:0000313" key="7">
    <source>
        <dbReference type="EMBL" id="MBC8589733.1"/>
    </source>
</evidence>
<accession>A0A926EWQ6</accession>
<feature type="transmembrane region" description="Helical" evidence="5">
    <location>
        <begin position="193"/>
        <end position="211"/>
    </location>
</feature>
<evidence type="ECO:0000256" key="1">
    <source>
        <dbReference type="ARBA" id="ARBA00004141"/>
    </source>
</evidence>
<dbReference type="PANTHER" id="PTHR37422">
    <property type="entry name" value="TEICHURONIC ACID BIOSYNTHESIS PROTEIN TUAE"/>
    <property type="match status" value="1"/>
</dbReference>
<proteinExistence type="predicted"/>
<keyword evidence="7" id="KW-0436">Ligase</keyword>
<feature type="domain" description="O-antigen ligase-related" evidence="6">
    <location>
        <begin position="271"/>
        <end position="404"/>
    </location>
</feature>
<dbReference type="InterPro" id="IPR051533">
    <property type="entry name" value="WaaL-like"/>
</dbReference>
<dbReference type="Proteomes" id="UP000601522">
    <property type="component" value="Unassembled WGS sequence"/>
</dbReference>
<keyword evidence="8" id="KW-1185">Reference proteome</keyword>
<feature type="transmembrane region" description="Helical" evidence="5">
    <location>
        <begin position="387"/>
        <end position="415"/>
    </location>
</feature>
<comment type="caution">
    <text evidence="7">The sequence shown here is derived from an EMBL/GenBank/DDBJ whole genome shotgun (WGS) entry which is preliminary data.</text>
</comment>
<keyword evidence="3 5" id="KW-1133">Transmembrane helix</keyword>
<protein>
    <submittedName>
        <fullName evidence="7">O-antigen ligase family protein</fullName>
    </submittedName>
</protein>
<dbReference type="AlphaFoldDB" id="A0A926EWQ6"/>
<dbReference type="Pfam" id="PF04932">
    <property type="entry name" value="Wzy_C"/>
    <property type="match status" value="1"/>
</dbReference>
<evidence type="ECO:0000256" key="4">
    <source>
        <dbReference type="ARBA" id="ARBA00023136"/>
    </source>
</evidence>
<gene>
    <name evidence="7" type="ORF">H8689_01055</name>
</gene>
<feature type="transmembrane region" description="Helical" evidence="5">
    <location>
        <begin position="267"/>
        <end position="300"/>
    </location>
</feature>
<evidence type="ECO:0000313" key="8">
    <source>
        <dbReference type="Proteomes" id="UP000601522"/>
    </source>
</evidence>
<reference evidence="7 8" key="1">
    <citation type="submission" date="2020-08" db="EMBL/GenBank/DDBJ databases">
        <title>Genome public.</title>
        <authorList>
            <person name="Liu C."/>
            <person name="Sun Q."/>
        </authorList>
    </citation>
    <scope>NUCLEOTIDE SEQUENCE [LARGE SCALE GENOMIC DNA]</scope>
    <source>
        <strain evidence="7 8">NSJ-26</strain>
    </source>
</reference>
<dbReference type="GO" id="GO:0016874">
    <property type="term" value="F:ligase activity"/>
    <property type="evidence" value="ECO:0007669"/>
    <property type="project" value="UniProtKB-KW"/>
</dbReference>
<comment type="subcellular location">
    <subcellularLocation>
        <location evidence="1">Membrane</location>
        <topology evidence="1">Multi-pass membrane protein</topology>
    </subcellularLocation>
</comment>
<dbReference type="EMBL" id="JACRTK010000001">
    <property type="protein sequence ID" value="MBC8589733.1"/>
    <property type="molecule type" value="Genomic_DNA"/>
</dbReference>
<feature type="transmembrane region" description="Helical" evidence="5">
    <location>
        <begin position="455"/>
        <end position="473"/>
    </location>
</feature>
<name>A0A926EWQ6_9FIRM</name>
<evidence type="ECO:0000256" key="3">
    <source>
        <dbReference type="ARBA" id="ARBA00022989"/>
    </source>
</evidence>
<feature type="transmembrane region" description="Helical" evidence="5">
    <location>
        <begin position="135"/>
        <end position="157"/>
    </location>
</feature>
<feature type="transmembrane region" description="Helical" evidence="5">
    <location>
        <begin position="427"/>
        <end position="449"/>
    </location>
</feature>
<keyword evidence="4 5" id="KW-0472">Membrane</keyword>
<dbReference type="GO" id="GO:0016020">
    <property type="term" value="C:membrane"/>
    <property type="evidence" value="ECO:0007669"/>
    <property type="project" value="UniProtKB-SubCell"/>
</dbReference>
<dbReference type="PANTHER" id="PTHR37422:SF13">
    <property type="entry name" value="LIPOPOLYSACCHARIDE BIOSYNTHESIS PROTEIN PA4999-RELATED"/>
    <property type="match status" value="1"/>
</dbReference>
<feature type="transmembrane region" description="Helical" evidence="5">
    <location>
        <begin position="90"/>
        <end position="123"/>
    </location>
</feature>
<evidence type="ECO:0000259" key="6">
    <source>
        <dbReference type="Pfam" id="PF04932"/>
    </source>
</evidence>